<proteinExistence type="predicted"/>
<dbReference type="Proteomes" id="UP000292362">
    <property type="component" value="Unassembled WGS sequence"/>
</dbReference>
<evidence type="ECO:0000313" key="1">
    <source>
        <dbReference type="EMBL" id="TBU05229.1"/>
    </source>
</evidence>
<dbReference type="EMBL" id="PITJ01000034">
    <property type="protein sequence ID" value="TBU05229.1"/>
    <property type="molecule type" value="Genomic_DNA"/>
</dbReference>
<dbReference type="VEuPathDB" id="MicrosporidiaDB:CWI37_0034p0010"/>
<accession>A0A4Q9LBM0</accession>
<gene>
    <name evidence="1" type="ORF">CWI37_0034p0010</name>
</gene>
<name>A0A4Q9LBM0_9MICR</name>
<protein>
    <submittedName>
        <fullName evidence="1">Uncharacterized protein</fullName>
    </submittedName>
</protein>
<comment type="caution">
    <text evidence="1">The sequence shown here is derived from an EMBL/GenBank/DDBJ whole genome shotgun (WGS) entry which is preliminary data.</text>
</comment>
<dbReference type="AlphaFoldDB" id="A0A4Q9LBM0"/>
<evidence type="ECO:0000313" key="2">
    <source>
        <dbReference type="Proteomes" id="UP000292362"/>
    </source>
</evidence>
<sequence length="51" mass="5661">MRKRAGRASLSVILGAEMYKQPTSSLKQVDKEEDSVKAENTINIIPLIKMA</sequence>
<organism evidence="1 2">
    <name type="scientific">Hamiltosporidium tvaerminnensis</name>
    <dbReference type="NCBI Taxonomy" id="1176355"/>
    <lineage>
        <taxon>Eukaryota</taxon>
        <taxon>Fungi</taxon>
        <taxon>Fungi incertae sedis</taxon>
        <taxon>Microsporidia</taxon>
        <taxon>Dubosqiidae</taxon>
        <taxon>Hamiltosporidium</taxon>
    </lineage>
</organism>
<reference evidence="1 2" key="1">
    <citation type="submission" date="2017-12" db="EMBL/GenBank/DDBJ databases">
        <authorList>
            <person name="Pombert J.-F."/>
            <person name="Haag K.L."/>
            <person name="Ebert D."/>
        </authorList>
    </citation>
    <scope>NUCLEOTIDE SEQUENCE [LARGE SCALE GENOMIC DNA]</scope>
    <source>
        <strain evidence="1">FI-OER-3-3</strain>
    </source>
</reference>